<dbReference type="Gene3D" id="3.40.850.10">
    <property type="entry name" value="Kinesin motor domain"/>
    <property type="match status" value="1"/>
</dbReference>
<dbReference type="SUPFAM" id="SSF52540">
    <property type="entry name" value="P-loop containing nucleoside triphosphate hydrolases"/>
    <property type="match status" value="1"/>
</dbReference>
<dbReference type="InterPro" id="IPR001752">
    <property type="entry name" value="Kinesin_motor_dom"/>
</dbReference>
<dbReference type="AlphaFoldDB" id="V4B0T0"/>
<evidence type="ECO:0000259" key="6">
    <source>
        <dbReference type="PROSITE" id="PS50067"/>
    </source>
</evidence>
<feature type="non-terminal residue" evidence="7">
    <location>
        <position position="364"/>
    </location>
</feature>
<dbReference type="GO" id="GO:0003777">
    <property type="term" value="F:microtubule motor activity"/>
    <property type="evidence" value="ECO:0007669"/>
    <property type="project" value="InterPro"/>
</dbReference>
<dbReference type="PROSITE" id="PS50067">
    <property type="entry name" value="KINESIN_MOTOR_2"/>
    <property type="match status" value="1"/>
</dbReference>
<dbReference type="InterPro" id="IPR027417">
    <property type="entry name" value="P-loop_NTPase"/>
</dbReference>
<dbReference type="PANTHER" id="PTHR47117">
    <property type="entry name" value="STAR-RELATED LIPID TRANSFER PROTEIN 9"/>
    <property type="match status" value="1"/>
</dbReference>
<dbReference type="PRINTS" id="PR00380">
    <property type="entry name" value="KINESINHEAVY"/>
</dbReference>
<dbReference type="HOGENOM" id="CLU_001485_2_1_1"/>
<evidence type="ECO:0000256" key="2">
    <source>
        <dbReference type="ARBA" id="ARBA00022840"/>
    </source>
</evidence>
<dbReference type="RefSeq" id="XP_009048464.1">
    <property type="nucleotide sequence ID" value="XM_009050216.1"/>
</dbReference>
<evidence type="ECO:0000313" key="8">
    <source>
        <dbReference type="Proteomes" id="UP000030746"/>
    </source>
</evidence>
<dbReference type="OMA" id="QFQTRGP"/>
<feature type="binding site" evidence="3">
    <location>
        <begin position="93"/>
        <end position="100"/>
    </location>
    <ligand>
        <name>ATP</name>
        <dbReference type="ChEBI" id="CHEBI:30616"/>
    </ligand>
</feature>
<dbReference type="SMART" id="SM00129">
    <property type="entry name" value="KISc"/>
    <property type="match status" value="1"/>
</dbReference>
<dbReference type="GO" id="GO:0005524">
    <property type="term" value="F:ATP binding"/>
    <property type="evidence" value="ECO:0007669"/>
    <property type="project" value="UniProtKB-UniRule"/>
</dbReference>
<dbReference type="OrthoDB" id="3176171at2759"/>
<dbReference type="KEGG" id="lgi:LOTGIDRAFT_82813"/>
<protein>
    <recommendedName>
        <fullName evidence="4">Kinesin-like protein</fullName>
    </recommendedName>
</protein>
<proteinExistence type="inferred from homology"/>
<dbReference type="PROSITE" id="PS00411">
    <property type="entry name" value="KINESIN_MOTOR_1"/>
    <property type="match status" value="1"/>
</dbReference>
<keyword evidence="3 4" id="KW-0505">Motor protein</keyword>
<dbReference type="FunFam" id="3.40.850.10:FF:000063">
    <property type="entry name" value="Kinesin-like protein"/>
    <property type="match status" value="1"/>
</dbReference>
<gene>
    <name evidence="7" type="ORF">LOTGIDRAFT_82813</name>
</gene>
<feature type="compositionally biased region" description="Basic and acidic residues" evidence="5">
    <location>
        <begin position="21"/>
        <end position="31"/>
    </location>
</feature>
<organism evidence="7 8">
    <name type="scientific">Lottia gigantea</name>
    <name type="common">Giant owl limpet</name>
    <dbReference type="NCBI Taxonomy" id="225164"/>
    <lineage>
        <taxon>Eukaryota</taxon>
        <taxon>Metazoa</taxon>
        <taxon>Spiralia</taxon>
        <taxon>Lophotrochozoa</taxon>
        <taxon>Mollusca</taxon>
        <taxon>Gastropoda</taxon>
        <taxon>Patellogastropoda</taxon>
        <taxon>Lottioidea</taxon>
        <taxon>Lottiidae</taxon>
        <taxon>Lottia</taxon>
    </lineage>
</organism>
<dbReference type="Proteomes" id="UP000030746">
    <property type="component" value="Unassembled WGS sequence"/>
</dbReference>
<dbReference type="GeneID" id="20252546"/>
<feature type="region of interest" description="Disordered" evidence="5">
    <location>
        <begin position="1"/>
        <end position="31"/>
    </location>
</feature>
<evidence type="ECO:0000313" key="7">
    <source>
        <dbReference type="EMBL" id="ESP00836.1"/>
    </source>
</evidence>
<evidence type="ECO:0000256" key="1">
    <source>
        <dbReference type="ARBA" id="ARBA00022741"/>
    </source>
</evidence>
<keyword evidence="2 3" id="KW-0067">ATP-binding</keyword>
<feature type="non-terminal residue" evidence="7">
    <location>
        <position position="1"/>
    </location>
</feature>
<dbReference type="GO" id="GO:0008017">
    <property type="term" value="F:microtubule binding"/>
    <property type="evidence" value="ECO:0007669"/>
    <property type="project" value="InterPro"/>
</dbReference>
<dbReference type="EMBL" id="KB200650">
    <property type="protein sequence ID" value="ESP00836.1"/>
    <property type="molecule type" value="Genomic_DNA"/>
</dbReference>
<feature type="domain" description="Kinesin motor" evidence="6">
    <location>
        <begin position="1"/>
        <end position="357"/>
    </location>
</feature>
<keyword evidence="4" id="KW-0493">Microtubule</keyword>
<accession>V4B0T0</accession>
<reference evidence="7 8" key="1">
    <citation type="journal article" date="2013" name="Nature">
        <title>Insights into bilaterian evolution from three spiralian genomes.</title>
        <authorList>
            <person name="Simakov O."/>
            <person name="Marletaz F."/>
            <person name="Cho S.J."/>
            <person name="Edsinger-Gonzales E."/>
            <person name="Havlak P."/>
            <person name="Hellsten U."/>
            <person name="Kuo D.H."/>
            <person name="Larsson T."/>
            <person name="Lv J."/>
            <person name="Arendt D."/>
            <person name="Savage R."/>
            <person name="Osoegawa K."/>
            <person name="de Jong P."/>
            <person name="Grimwood J."/>
            <person name="Chapman J.A."/>
            <person name="Shapiro H."/>
            <person name="Aerts A."/>
            <person name="Otillar R.P."/>
            <person name="Terry A.Y."/>
            <person name="Boore J.L."/>
            <person name="Grigoriev I.V."/>
            <person name="Lindberg D.R."/>
            <person name="Seaver E.C."/>
            <person name="Weisblat D.A."/>
            <person name="Putnam N.H."/>
            <person name="Rokhsar D.S."/>
        </authorList>
    </citation>
    <scope>NUCLEOTIDE SEQUENCE [LARGE SCALE GENOMIC DNA]</scope>
</reference>
<evidence type="ECO:0000256" key="4">
    <source>
        <dbReference type="RuleBase" id="RU000394"/>
    </source>
</evidence>
<dbReference type="InterPro" id="IPR036961">
    <property type="entry name" value="Kinesin_motor_dom_sf"/>
</dbReference>
<feature type="compositionally biased region" description="Polar residues" evidence="5">
    <location>
        <begin position="9"/>
        <end position="20"/>
    </location>
</feature>
<name>V4B0T0_LOTGI</name>
<keyword evidence="1 3" id="KW-0547">Nucleotide-binding</keyword>
<dbReference type="CTD" id="20252546"/>
<dbReference type="GO" id="GO:0005874">
    <property type="term" value="C:microtubule"/>
    <property type="evidence" value="ECO:0007669"/>
    <property type="project" value="UniProtKB-KW"/>
</dbReference>
<dbReference type="Pfam" id="PF00225">
    <property type="entry name" value="Kinesin"/>
    <property type="match status" value="1"/>
</dbReference>
<dbReference type="InterPro" id="IPR019821">
    <property type="entry name" value="Kinesin_motor_CS"/>
</dbReference>
<keyword evidence="8" id="KW-1185">Reference proteome</keyword>
<dbReference type="GO" id="GO:0007018">
    <property type="term" value="P:microtubule-based movement"/>
    <property type="evidence" value="ECO:0007669"/>
    <property type="project" value="InterPro"/>
</dbReference>
<evidence type="ECO:0000256" key="5">
    <source>
        <dbReference type="SAM" id="MobiDB-lite"/>
    </source>
</evidence>
<comment type="similarity">
    <text evidence="3 4">Belongs to the TRAFAC class myosin-kinesin ATPase superfamily. Kinesin family.</text>
</comment>
<evidence type="ECO:0000256" key="3">
    <source>
        <dbReference type="PROSITE-ProRule" id="PRU00283"/>
    </source>
</evidence>
<dbReference type="STRING" id="225164.V4B0T0"/>
<sequence length="364" mass="40458">YNQREKSRNASLIIQMNGKSTEIKDPENPSAEPRKFAFDHSYWSHDEFTERDDGYLEPASSKYDDQLKVFNDLGKGVLENAWQGYNCSLFAYGQTGSGKSYSMVGYGNNKGIVPLACEDLFKGIADKRVNAKKDEEYQVTLSMLEIYNEQVRDLLNTKTLQKGGLKVRQHPTKGFYVEAQTTWPVNSYDEINNKINEGTRNRTVTPLYILYFIYFSRAHTIVAVSFVQKSSNDLGQNMTKTSVINLVDLAGSERAESTGATGDRLKEGSAINQSLSSLGNCIKALADISMGKKKVVGNKLYLTLISVPFRDSVLTKLLQNALGGNSKTVMIAALSPADINYDETLSTLRFADRAKAIKTQAIVN</sequence>